<reference evidence="1 2" key="1">
    <citation type="journal article" date="2016" name="Appl. Microbiol. Biotechnol.">
        <title>Characterization of T-DNA insertion mutants with decreased virulence in the entomopathogenic fungus Beauveria bassiana JEF-007.</title>
        <authorList>
            <person name="Kim S."/>
            <person name="Lee S.J."/>
            <person name="Nai Y.S."/>
            <person name="Yu J.S."/>
            <person name="Lee M.R."/>
            <person name="Yang Y.T."/>
            <person name="Kim J.S."/>
        </authorList>
    </citation>
    <scope>NUCLEOTIDE SEQUENCE [LARGE SCALE GENOMIC DNA]</scope>
    <source>
        <strain evidence="1 2">JEF-007</strain>
    </source>
</reference>
<accession>A0A2N6N890</accession>
<dbReference type="Proteomes" id="UP000235728">
    <property type="component" value="Unassembled WGS sequence"/>
</dbReference>
<organism evidence="1 2">
    <name type="scientific">Beauveria bassiana</name>
    <name type="common">White muscardine disease fungus</name>
    <name type="synonym">Tritirachium shiotae</name>
    <dbReference type="NCBI Taxonomy" id="176275"/>
    <lineage>
        <taxon>Eukaryota</taxon>
        <taxon>Fungi</taxon>
        <taxon>Dikarya</taxon>
        <taxon>Ascomycota</taxon>
        <taxon>Pezizomycotina</taxon>
        <taxon>Sordariomycetes</taxon>
        <taxon>Hypocreomycetidae</taxon>
        <taxon>Hypocreales</taxon>
        <taxon>Cordycipitaceae</taxon>
        <taxon>Beauveria</taxon>
    </lineage>
</organism>
<dbReference type="AlphaFoldDB" id="A0A2N6N890"/>
<protein>
    <submittedName>
        <fullName evidence="1">Uncharacterized protein</fullName>
    </submittedName>
</protein>
<proteinExistence type="predicted"/>
<comment type="caution">
    <text evidence="1">The sequence shown here is derived from an EMBL/GenBank/DDBJ whole genome shotgun (WGS) entry which is preliminary data.</text>
</comment>
<gene>
    <name evidence="1" type="ORF">BM221_010711</name>
</gene>
<sequence length="64" mass="6926">MQSMKGTVDALASSTITLAQDIAKDSQIPASLMAVVRTPEREQRMGPVQLCDVPLADEDAWQPL</sequence>
<evidence type="ECO:0000313" key="2">
    <source>
        <dbReference type="Proteomes" id="UP000235728"/>
    </source>
</evidence>
<dbReference type="EMBL" id="MRVG01000021">
    <property type="protein sequence ID" value="PMB63490.1"/>
    <property type="molecule type" value="Genomic_DNA"/>
</dbReference>
<evidence type="ECO:0000313" key="1">
    <source>
        <dbReference type="EMBL" id="PMB63490.1"/>
    </source>
</evidence>
<name>A0A2N6N890_BEABA</name>